<dbReference type="Proteomes" id="UP000199211">
    <property type="component" value="Unassembled WGS sequence"/>
</dbReference>
<dbReference type="HOGENOM" id="CLU_053324_0_0_6"/>
<dbReference type="Pfam" id="PF08907">
    <property type="entry name" value="DUF1853"/>
    <property type="match status" value="1"/>
</dbReference>
<dbReference type="EMBL" id="CP007152">
    <property type="protein sequence ID" value="AHI32306.1"/>
    <property type="molecule type" value="Genomic_DNA"/>
</dbReference>
<dbReference type="InterPro" id="IPR015003">
    <property type="entry name" value="DUF1853"/>
</dbReference>
<protein>
    <recommendedName>
        <fullName evidence="5">DUF1853 family protein</fullName>
    </recommendedName>
</protein>
<reference evidence="2 4" key="2">
    <citation type="submission" date="2016-10" db="EMBL/GenBank/DDBJ databases">
        <authorList>
            <person name="Varghese N."/>
            <person name="Submissions S."/>
        </authorList>
    </citation>
    <scope>NUCLEOTIDE SEQUENCE [LARGE SCALE GENOMIC DNA]</scope>
    <source>
        <strain evidence="2 4">DSM 26291</strain>
    </source>
</reference>
<dbReference type="KEGG" id="msr:AU15_16910"/>
<evidence type="ECO:0000313" key="2">
    <source>
        <dbReference type="EMBL" id="SFL71089.1"/>
    </source>
</evidence>
<organism evidence="1 3">
    <name type="scientific">Marinobacter salarius</name>
    <dbReference type="NCBI Taxonomy" id="1420917"/>
    <lineage>
        <taxon>Bacteria</taxon>
        <taxon>Pseudomonadati</taxon>
        <taxon>Pseudomonadota</taxon>
        <taxon>Gammaproteobacteria</taxon>
        <taxon>Pseudomonadales</taxon>
        <taxon>Marinobacteraceae</taxon>
        <taxon>Marinobacter</taxon>
    </lineage>
</organism>
<evidence type="ECO:0000313" key="1">
    <source>
        <dbReference type="EMBL" id="AHI32306.1"/>
    </source>
</evidence>
<proteinExistence type="predicted"/>
<dbReference type="Proteomes" id="UP000035081">
    <property type="component" value="Chromosome"/>
</dbReference>
<evidence type="ECO:0008006" key="5">
    <source>
        <dbReference type="Google" id="ProtNLM"/>
    </source>
</evidence>
<dbReference type="EMBL" id="FOTV01000007">
    <property type="protein sequence ID" value="SFL71089.1"/>
    <property type="molecule type" value="Genomic_DNA"/>
</dbReference>
<gene>
    <name evidence="1" type="ORF">AU15_16910</name>
    <name evidence="2" type="ORF">SAMN04487868_107174</name>
</gene>
<evidence type="ECO:0000313" key="3">
    <source>
        <dbReference type="Proteomes" id="UP000035081"/>
    </source>
</evidence>
<dbReference type="AlphaFoldDB" id="W5YT42"/>
<sequence length="327" mass="37774">MRTDTSNRLGYPALMNQGPERLAPHQYHVPAVRHLAWMCRAPQLISSPMGFNPENILPDDTEERLKAWDRAPQHGPEVLTEEPARRLGHYFERLYECLMRDLLGWEILLKNQPVRNNGITLGELDFVVRNPADNVVEHHEIAVKFYLGHLETGQDKPLWYGPNARDRLDIKTRRLTDHQSQLTEKPEARNLLTSLGIDTPARPRIFMPGYLFYHLTNALPSPDNVPPGHLRGHWLYIDNLDAKETTGNEKTTDTKHWVPLIKPHWLGLWRQEEAPDQNQTEDALEEVRSAGIPRLFAALERSEDGDWREMSRVFVVPSEWPGLPRRG</sequence>
<keyword evidence="4" id="KW-1185">Reference proteome</keyword>
<evidence type="ECO:0000313" key="4">
    <source>
        <dbReference type="Proteomes" id="UP000199211"/>
    </source>
</evidence>
<accession>W5YT42</accession>
<accession>A0A1I4JWZ8</accession>
<reference evidence="1 3" key="1">
    <citation type="journal article" date="2014" name="Genome Announc.">
        <title>Draft Genome Sequences of Marinobacter similis A3d10T and Marinobacter salarius R9SW1T.</title>
        <authorList>
            <person name="Ivanova E.P."/>
            <person name="Ng H.J."/>
            <person name="Webb H.K."/>
            <person name="Feng G."/>
            <person name="Oshima K."/>
            <person name="Hattori M."/>
            <person name="Ohkuma M."/>
            <person name="Sergeev A.F."/>
            <person name="Mikhailov V.V."/>
            <person name="Crawford R.J."/>
            <person name="Sawabe T."/>
        </authorList>
    </citation>
    <scope>NUCLEOTIDE SEQUENCE [LARGE SCALE GENOMIC DNA]</scope>
    <source>
        <strain evidence="3">A3d10 and R9SW1</strain>
        <strain evidence="1">R9SW1</strain>
    </source>
</reference>
<name>W5YT42_9GAMM</name>